<comment type="subcellular location">
    <subcellularLocation>
        <location evidence="1">Cell membrane</location>
        <topology evidence="1">Multi-pass membrane protein</topology>
    </subcellularLocation>
</comment>
<dbReference type="PANTHER" id="PTHR43791:SF36">
    <property type="entry name" value="TRANSPORTER, PUTATIVE (AFU_ORTHOLOGUE AFUA_6G08340)-RELATED"/>
    <property type="match status" value="1"/>
</dbReference>
<feature type="transmembrane region" description="Helical" evidence="6">
    <location>
        <begin position="280"/>
        <end position="301"/>
    </location>
</feature>
<dbReference type="InterPro" id="IPR036259">
    <property type="entry name" value="MFS_trans_sf"/>
</dbReference>
<gene>
    <name evidence="8" type="ORF">GCM10009765_16350</name>
</gene>
<dbReference type="InterPro" id="IPR020846">
    <property type="entry name" value="MFS_dom"/>
</dbReference>
<dbReference type="InterPro" id="IPR011701">
    <property type="entry name" value="MFS"/>
</dbReference>
<dbReference type="EMBL" id="BAAANY010000005">
    <property type="protein sequence ID" value="GAA1667641.1"/>
    <property type="molecule type" value="Genomic_DNA"/>
</dbReference>
<evidence type="ECO:0000313" key="9">
    <source>
        <dbReference type="Proteomes" id="UP001500618"/>
    </source>
</evidence>
<dbReference type="SUPFAM" id="SSF103473">
    <property type="entry name" value="MFS general substrate transporter"/>
    <property type="match status" value="1"/>
</dbReference>
<evidence type="ECO:0000256" key="1">
    <source>
        <dbReference type="ARBA" id="ARBA00004651"/>
    </source>
</evidence>
<feature type="transmembrane region" description="Helical" evidence="6">
    <location>
        <begin position="308"/>
        <end position="328"/>
    </location>
</feature>
<evidence type="ECO:0000256" key="6">
    <source>
        <dbReference type="SAM" id="Phobius"/>
    </source>
</evidence>
<feature type="domain" description="Major facilitator superfamily (MFS) profile" evidence="7">
    <location>
        <begin position="17"/>
        <end position="425"/>
    </location>
</feature>
<comment type="caution">
    <text evidence="8">The sequence shown here is derived from an EMBL/GenBank/DDBJ whole genome shotgun (WGS) entry which is preliminary data.</text>
</comment>
<sequence length="429" mass="46304">MTEDLERSTMQVVGRRLIPFLMLCYFLSYLDRTNISIASLTMNKSLGLTAAEYGLGAGLFFIGYFLFEIPSNLILHRVGARLWIARIMVSWGVVAVVMAAIQGPVSLYVVRIVLGIAEAGFFPGIILYLTYWFPASYRGRAVAFFMSSIAISTAVGAPLGGLLLGLDKIAGLDGWRWLFVLEGVPTVIVGILVVFLLPSTPRRAKWLTDDQRNWLVTRLDAEDAKTRARHHMTVLQAIVKPRVLALSLIYFATVFGLYGIGFWLPQIIKKSLGISSNLQVSLLTAVPYAIGIVAMILWGRYCDRTGRYAVGTAVPMLVGGVALTASAFLTGLPWLGYAGLCVCTLGVLMSFPGFWGLPSAFLTGAAAAAGIATVNTIGNLSGFLGPYWVGWMTDLFGSAKWGLVTIGLVMVVGALGAFALGNRPRTARV</sequence>
<dbReference type="Proteomes" id="UP001500618">
    <property type="component" value="Unassembled WGS sequence"/>
</dbReference>
<feature type="transmembrane region" description="Helical" evidence="6">
    <location>
        <begin position="107"/>
        <end position="129"/>
    </location>
</feature>
<keyword evidence="4 6" id="KW-1133">Transmembrane helix</keyword>
<dbReference type="PROSITE" id="PS50850">
    <property type="entry name" value="MFS"/>
    <property type="match status" value="1"/>
</dbReference>
<feature type="transmembrane region" description="Helical" evidence="6">
    <location>
        <begin position="50"/>
        <end position="67"/>
    </location>
</feature>
<evidence type="ECO:0000256" key="3">
    <source>
        <dbReference type="ARBA" id="ARBA00022692"/>
    </source>
</evidence>
<dbReference type="Gene3D" id="1.20.1250.20">
    <property type="entry name" value="MFS general substrate transporter like domains"/>
    <property type="match status" value="2"/>
</dbReference>
<dbReference type="RefSeq" id="WP_344308576.1">
    <property type="nucleotide sequence ID" value="NZ_BAAANY010000005.1"/>
</dbReference>
<keyword evidence="5 6" id="KW-0472">Membrane</keyword>
<feature type="transmembrane region" description="Helical" evidence="6">
    <location>
        <begin position="177"/>
        <end position="197"/>
    </location>
</feature>
<feature type="transmembrane region" description="Helical" evidence="6">
    <location>
        <begin position="334"/>
        <end position="355"/>
    </location>
</feature>
<proteinExistence type="predicted"/>
<evidence type="ECO:0000256" key="2">
    <source>
        <dbReference type="ARBA" id="ARBA00022448"/>
    </source>
</evidence>
<feature type="transmembrane region" description="Helical" evidence="6">
    <location>
        <begin position="79"/>
        <end position="101"/>
    </location>
</feature>
<reference evidence="9" key="1">
    <citation type="journal article" date="2019" name="Int. J. Syst. Evol. Microbiol.">
        <title>The Global Catalogue of Microorganisms (GCM) 10K type strain sequencing project: providing services to taxonomists for standard genome sequencing and annotation.</title>
        <authorList>
            <consortium name="The Broad Institute Genomics Platform"/>
            <consortium name="The Broad Institute Genome Sequencing Center for Infectious Disease"/>
            <person name="Wu L."/>
            <person name="Ma J."/>
        </authorList>
    </citation>
    <scope>NUCLEOTIDE SEQUENCE [LARGE SCALE GENOMIC DNA]</scope>
    <source>
        <strain evidence="9">JCM 14718</strain>
    </source>
</reference>
<keyword evidence="9" id="KW-1185">Reference proteome</keyword>
<feature type="transmembrane region" description="Helical" evidence="6">
    <location>
        <begin position="141"/>
        <end position="165"/>
    </location>
</feature>
<dbReference type="PANTHER" id="PTHR43791">
    <property type="entry name" value="PERMEASE-RELATED"/>
    <property type="match status" value="1"/>
</dbReference>
<keyword evidence="2" id="KW-0813">Transport</keyword>
<feature type="transmembrane region" description="Helical" evidence="6">
    <location>
        <begin position="367"/>
        <end position="389"/>
    </location>
</feature>
<protein>
    <submittedName>
        <fullName evidence="8">MFS transporter</fullName>
    </submittedName>
</protein>
<keyword evidence="3 6" id="KW-0812">Transmembrane</keyword>
<organism evidence="8 9">
    <name type="scientific">Fodinicola feengrottensis</name>
    <dbReference type="NCBI Taxonomy" id="435914"/>
    <lineage>
        <taxon>Bacteria</taxon>
        <taxon>Bacillati</taxon>
        <taxon>Actinomycetota</taxon>
        <taxon>Actinomycetes</taxon>
        <taxon>Mycobacteriales</taxon>
        <taxon>Fodinicola</taxon>
    </lineage>
</organism>
<feature type="transmembrane region" description="Helical" evidence="6">
    <location>
        <begin position="12"/>
        <end position="30"/>
    </location>
</feature>
<accession>A0ABP4S8D8</accession>
<evidence type="ECO:0000256" key="4">
    <source>
        <dbReference type="ARBA" id="ARBA00022989"/>
    </source>
</evidence>
<evidence type="ECO:0000256" key="5">
    <source>
        <dbReference type="ARBA" id="ARBA00023136"/>
    </source>
</evidence>
<feature type="transmembrane region" description="Helical" evidence="6">
    <location>
        <begin position="401"/>
        <end position="421"/>
    </location>
</feature>
<dbReference type="Pfam" id="PF07690">
    <property type="entry name" value="MFS_1"/>
    <property type="match status" value="1"/>
</dbReference>
<evidence type="ECO:0000259" key="7">
    <source>
        <dbReference type="PROSITE" id="PS50850"/>
    </source>
</evidence>
<name>A0ABP4S8D8_9ACTN</name>
<evidence type="ECO:0000313" key="8">
    <source>
        <dbReference type="EMBL" id="GAA1667641.1"/>
    </source>
</evidence>
<dbReference type="CDD" id="cd17319">
    <property type="entry name" value="MFS_ExuT_GudP_like"/>
    <property type="match status" value="1"/>
</dbReference>
<feature type="transmembrane region" description="Helical" evidence="6">
    <location>
        <begin position="243"/>
        <end position="268"/>
    </location>
</feature>